<evidence type="ECO:0000256" key="1">
    <source>
        <dbReference type="SAM" id="SignalP"/>
    </source>
</evidence>
<dbReference type="RefSeq" id="WP_266348147.1">
    <property type="nucleotide sequence ID" value="NZ_JAPKNG010000002.1"/>
</dbReference>
<comment type="caution">
    <text evidence="2">The sequence shown here is derived from an EMBL/GenBank/DDBJ whole genome shotgun (WGS) entry which is preliminary data.</text>
</comment>
<evidence type="ECO:0008006" key="4">
    <source>
        <dbReference type="Google" id="ProtNLM"/>
    </source>
</evidence>
<feature type="signal peptide" evidence="1">
    <location>
        <begin position="1"/>
        <end position="28"/>
    </location>
</feature>
<name>A0ABU0H6Y1_9HYPH</name>
<evidence type="ECO:0000313" key="3">
    <source>
        <dbReference type="Proteomes" id="UP001241603"/>
    </source>
</evidence>
<proteinExistence type="predicted"/>
<evidence type="ECO:0000313" key="2">
    <source>
        <dbReference type="EMBL" id="MDQ0437216.1"/>
    </source>
</evidence>
<accession>A0ABU0H6Y1</accession>
<reference evidence="2 3" key="1">
    <citation type="submission" date="2023-07" db="EMBL/GenBank/DDBJ databases">
        <title>Genomic Encyclopedia of Type Strains, Phase IV (KMG-IV): sequencing the most valuable type-strain genomes for metagenomic binning, comparative biology and taxonomic classification.</title>
        <authorList>
            <person name="Goeker M."/>
        </authorList>
    </citation>
    <scope>NUCLEOTIDE SEQUENCE [LARGE SCALE GENOMIC DNA]</scope>
    <source>
        <strain evidence="2 3">B6-8</strain>
    </source>
</reference>
<keyword evidence="1" id="KW-0732">Signal</keyword>
<gene>
    <name evidence="2" type="ORF">QO014_001601</name>
</gene>
<organism evidence="2 3">
    <name type="scientific">Kaistia dalseonensis</name>
    <dbReference type="NCBI Taxonomy" id="410840"/>
    <lineage>
        <taxon>Bacteria</taxon>
        <taxon>Pseudomonadati</taxon>
        <taxon>Pseudomonadota</taxon>
        <taxon>Alphaproteobacteria</taxon>
        <taxon>Hyphomicrobiales</taxon>
        <taxon>Kaistiaceae</taxon>
        <taxon>Kaistia</taxon>
    </lineage>
</organism>
<sequence>MNRIRPSRLLMRTGLAALLGLATASAEARPQTIPNGSLEASYNILLGGLTIGRFKLDTIVDRSEYTVTVRGSTSGVSRFVSDGTGLLKSSGRISGTKLLPNDYYLDTTENGRMSSNVNMRMNAGNIVSVAALPPLMKKADRVPILPRHKHNILDPLSAMIVPLDKDHMSAACNRSIPVFDGWQRFDVKLFYKSTAEVRGENGSYSGPVTVCGARYIALAGHRPTLEAVQFMEQNKDLEVWFAPVEELGVLMPFRMQIGTEVGILTIHASRFVGQGSTQRASAE</sequence>
<dbReference type="Proteomes" id="UP001241603">
    <property type="component" value="Unassembled WGS sequence"/>
</dbReference>
<dbReference type="Pfam" id="PF11306">
    <property type="entry name" value="DUF3108"/>
    <property type="match status" value="1"/>
</dbReference>
<keyword evidence="3" id="KW-1185">Reference proteome</keyword>
<feature type="chain" id="PRO_5046077865" description="DUF3108 domain-containing protein" evidence="1">
    <location>
        <begin position="29"/>
        <end position="283"/>
    </location>
</feature>
<protein>
    <recommendedName>
        <fullName evidence="4">DUF3108 domain-containing protein</fullName>
    </recommendedName>
</protein>
<dbReference type="EMBL" id="JAUSVO010000002">
    <property type="protein sequence ID" value="MDQ0437216.1"/>
    <property type="molecule type" value="Genomic_DNA"/>
</dbReference>
<dbReference type="InterPro" id="IPR021457">
    <property type="entry name" value="DUF3108"/>
</dbReference>